<evidence type="ECO:0000313" key="1">
    <source>
        <dbReference type="EMBL" id="KAJ7314399.1"/>
    </source>
</evidence>
<name>A0AAD7EE98_9AGAR</name>
<evidence type="ECO:0000313" key="2">
    <source>
        <dbReference type="Proteomes" id="UP001218218"/>
    </source>
</evidence>
<dbReference type="Proteomes" id="UP001218218">
    <property type="component" value="Unassembled WGS sequence"/>
</dbReference>
<dbReference type="AlphaFoldDB" id="A0AAD7EE98"/>
<dbReference type="EMBL" id="JARIHO010000067">
    <property type="protein sequence ID" value="KAJ7314399.1"/>
    <property type="molecule type" value="Genomic_DNA"/>
</dbReference>
<evidence type="ECO:0008006" key="3">
    <source>
        <dbReference type="Google" id="ProtNLM"/>
    </source>
</evidence>
<keyword evidence="2" id="KW-1185">Reference proteome</keyword>
<proteinExistence type="predicted"/>
<gene>
    <name evidence="1" type="ORF">DFH08DRAFT_716758</name>
</gene>
<sequence length="135" mass="15194">MSSNRIIVDKPVDPSTISRDVLDTNNTPFETTIPSIREFVSRGCVRRAFLDAKIGPLKAELDKLFEERNLLDTEIRKHEGALSPLRRIPPEILSHILTLASPFTASVMNIEDGPWALSAVCGQWRSMVLAQPRLW</sequence>
<organism evidence="1 2">
    <name type="scientific">Mycena albidolilacea</name>
    <dbReference type="NCBI Taxonomy" id="1033008"/>
    <lineage>
        <taxon>Eukaryota</taxon>
        <taxon>Fungi</taxon>
        <taxon>Dikarya</taxon>
        <taxon>Basidiomycota</taxon>
        <taxon>Agaricomycotina</taxon>
        <taxon>Agaricomycetes</taxon>
        <taxon>Agaricomycetidae</taxon>
        <taxon>Agaricales</taxon>
        <taxon>Marasmiineae</taxon>
        <taxon>Mycenaceae</taxon>
        <taxon>Mycena</taxon>
    </lineage>
</organism>
<feature type="non-terminal residue" evidence="1">
    <location>
        <position position="135"/>
    </location>
</feature>
<reference evidence="1" key="1">
    <citation type="submission" date="2023-03" db="EMBL/GenBank/DDBJ databases">
        <title>Massive genome expansion in bonnet fungi (Mycena s.s.) driven by repeated elements and novel gene families across ecological guilds.</title>
        <authorList>
            <consortium name="Lawrence Berkeley National Laboratory"/>
            <person name="Harder C.B."/>
            <person name="Miyauchi S."/>
            <person name="Viragh M."/>
            <person name="Kuo A."/>
            <person name="Thoen E."/>
            <person name="Andreopoulos B."/>
            <person name="Lu D."/>
            <person name="Skrede I."/>
            <person name="Drula E."/>
            <person name="Henrissat B."/>
            <person name="Morin E."/>
            <person name="Kohler A."/>
            <person name="Barry K."/>
            <person name="LaButti K."/>
            <person name="Morin E."/>
            <person name="Salamov A."/>
            <person name="Lipzen A."/>
            <person name="Mereny Z."/>
            <person name="Hegedus B."/>
            <person name="Baldrian P."/>
            <person name="Stursova M."/>
            <person name="Weitz H."/>
            <person name="Taylor A."/>
            <person name="Grigoriev I.V."/>
            <person name="Nagy L.G."/>
            <person name="Martin F."/>
            <person name="Kauserud H."/>
        </authorList>
    </citation>
    <scope>NUCLEOTIDE SEQUENCE</scope>
    <source>
        <strain evidence="1">CBHHK002</strain>
    </source>
</reference>
<protein>
    <recommendedName>
        <fullName evidence="3">F-box domain-containing protein</fullName>
    </recommendedName>
</protein>
<accession>A0AAD7EE98</accession>
<comment type="caution">
    <text evidence="1">The sequence shown here is derived from an EMBL/GenBank/DDBJ whole genome shotgun (WGS) entry which is preliminary data.</text>
</comment>